<protein>
    <submittedName>
        <fullName evidence="1">Uncharacterized protein</fullName>
    </submittedName>
</protein>
<name>A0A8X6WS49_9ARAC</name>
<keyword evidence="2" id="KW-1185">Reference proteome</keyword>
<dbReference type="Proteomes" id="UP000886998">
    <property type="component" value="Unassembled WGS sequence"/>
</dbReference>
<dbReference type="AlphaFoldDB" id="A0A8X6WS49"/>
<comment type="caution">
    <text evidence="1">The sequence shown here is derived from an EMBL/GenBank/DDBJ whole genome shotgun (WGS) entry which is preliminary data.</text>
</comment>
<reference evidence="1" key="1">
    <citation type="submission" date="2020-08" db="EMBL/GenBank/DDBJ databases">
        <title>Multicomponent nature underlies the extraordinary mechanical properties of spider dragline silk.</title>
        <authorList>
            <person name="Kono N."/>
            <person name="Nakamura H."/>
            <person name="Mori M."/>
            <person name="Yoshida Y."/>
            <person name="Ohtoshi R."/>
            <person name="Malay A.D."/>
            <person name="Moran D.A.P."/>
            <person name="Tomita M."/>
            <person name="Numata K."/>
            <person name="Arakawa K."/>
        </authorList>
    </citation>
    <scope>NUCLEOTIDE SEQUENCE</scope>
</reference>
<dbReference type="EMBL" id="BMAV01001819">
    <property type="protein sequence ID" value="GFY40299.1"/>
    <property type="molecule type" value="Genomic_DNA"/>
</dbReference>
<organism evidence="1 2">
    <name type="scientific">Trichonephila inaurata madagascariensis</name>
    <dbReference type="NCBI Taxonomy" id="2747483"/>
    <lineage>
        <taxon>Eukaryota</taxon>
        <taxon>Metazoa</taxon>
        <taxon>Ecdysozoa</taxon>
        <taxon>Arthropoda</taxon>
        <taxon>Chelicerata</taxon>
        <taxon>Arachnida</taxon>
        <taxon>Araneae</taxon>
        <taxon>Araneomorphae</taxon>
        <taxon>Entelegynae</taxon>
        <taxon>Araneoidea</taxon>
        <taxon>Nephilidae</taxon>
        <taxon>Trichonephila</taxon>
        <taxon>Trichonephila inaurata</taxon>
    </lineage>
</organism>
<sequence length="90" mass="10390">MRRVSSLPYMSTLKSPLAGKDQGKKDHTIHLDTRFSLMYLVLGLSSSTLDMSFNTLEKYQYGRRSLRIWKDISYLWSPLVSVKFGHFSGI</sequence>
<proteinExistence type="predicted"/>
<evidence type="ECO:0000313" key="2">
    <source>
        <dbReference type="Proteomes" id="UP000886998"/>
    </source>
</evidence>
<gene>
    <name evidence="1" type="ORF">TNIN_90591</name>
</gene>
<accession>A0A8X6WS49</accession>
<evidence type="ECO:0000313" key="1">
    <source>
        <dbReference type="EMBL" id="GFY40299.1"/>
    </source>
</evidence>